<sequence>MYNQSNSAKSWNPFTSTIKKTSGNRSINELCKLNPYEFAYMALFQFFNCDMDFMRH</sequence>
<organism evidence="1">
    <name type="scientific">Picea glauca</name>
    <name type="common">White spruce</name>
    <name type="synonym">Pinus glauca</name>
    <dbReference type="NCBI Taxonomy" id="3330"/>
    <lineage>
        <taxon>Eukaryota</taxon>
        <taxon>Viridiplantae</taxon>
        <taxon>Streptophyta</taxon>
        <taxon>Embryophyta</taxon>
        <taxon>Tracheophyta</taxon>
        <taxon>Spermatophyta</taxon>
        <taxon>Pinopsida</taxon>
        <taxon>Pinidae</taxon>
        <taxon>Conifers I</taxon>
        <taxon>Pinales</taxon>
        <taxon>Pinaceae</taxon>
        <taxon>Picea</taxon>
    </lineage>
</organism>
<accession>A0A101LTM5</accession>
<dbReference type="EMBL" id="LKAM01000028">
    <property type="protein sequence ID" value="KUM45129.1"/>
    <property type="molecule type" value="Genomic_DNA"/>
</dbReference>
<evidence type="ECO:0000313" key="1">
    <source>
        <dbReference type="EMBL" id="KUM45129.1"/>
    </source>
</evidence>
<reference evidence="1" key="1">
    <citation type="journal article" date="2015" name="Genome Biol. Evol.">
        <title>Organellar Genomes of White Spruce (Picea glauca): Assembly and Annotation.</title>
        <authorList>
            <person name="Jackman S.D."/>
            <person name="Warren R.L."/>
            <person name="Gibb E.A."/>
            <person name="Vandervalk B.P."/>
            <person name="Mohamadi H."/>
            <person name="Chu J."/>
            <person name="Raymond A."/>
            <person name="Pleasance S."/>
            <person name="Coope R."/>
            <person name="Wildung M.R."/>
            <person name="Ritland C.E."/>
            <person name="Bousquet J."/>
            <person name="Jones S.J."/>
            <person name="Bohlmann J."/>
            <person name="Birol I."/>
        </authorList>
    </citation>
    <scope>NUCLEOTIDE SEQUENCE [LARGE SCALE GENOMIC DNA]</scope>
    <source>
        <tissue evidence="1">Flushing bud</tissue>
    </source>
</reference>
<keyword evidence="1" id="KW-0496">Mitochondrion</keyword>
<dbReference type="AlphaFoldDB" id="A0A101LTM5"/>
<gene>
    <name evidence="1" type="ORF">ABT39_MTgene3629</name>
</gene>
<proteinExistence type="predicted"/>
<protein>
    <submittedName>
        <fullName evidence="1">Uncharacterized protein</fullName>
    </submittedName>
</protein>
<name>A0A101LTM5_PICGL</name>
<geneLocation type="mitochondrion" evidence="1"/>
<comment type="caution">
    <text evidence="1">The sequence shown here is derived from an EMBL/GenBank/DDBJ whole genome shotgun (WGS) entry which is preliminary data.</text>
</comment>